<dbReference type="SUPFAM" id="SSF69572">
    <property type="entry name" value="Activating enzymes of the ubiquitin-like proteins"/>
    <property type="match status" value="1"/>
</dbReference>
<evidence type="ECO:0000256" key="7">
    <source>
        <dbReference type="ARBA" id="ARBA00063809"/>
    </source>
</evidence>
<organism evidence="14 15">
    <name type="scientific">Aquimarina muelleri</name>
    <dbReference type="NCBI Taxonomy" id="279356"/>
    <lineage>
        <taxon>Bacteria</taxon>
        <taxon>Pseudomonadati</taxon>
        <taxon>Bacteroidota</taxon>
        <taxon>Flavobacteriia</taxon>
        <taxon>Flavobacteriales</taxon>
        <taxon>Flavobacteriaceae</taxon>
        <taxon>Aquimarina</taxon>
    </lineage>
</organism>
<dbReference type="InterPro" id="IPR036873">
    <property type="entry name" value="Rhodanese-like_dom_sf"/>
</dbReference>
<dbReference type="GO" id="GO:0008146">
    <property type="term" value="F:sulfotransferase activity"/>
    <property type="evidence" value="ECO:0007669"/>
    <property type="project" value="TreeGrafter"/>
</dbReference>
<dbReference type="FunFam" id="3.40.50.720:FF:000033">
    <property type="entry name" value="Adenylyltransferase and sulfurtransferase MOCS3"/>
    <property type="match status" value="1"/>
</dbReference>
<dbReference type="CDD" id="cd00757">
    <property type="entry name" value="ThiF_MoeB_HesA_family"/>
    <property type="match status" value="1"/>
</dbReference>
<dbReference type="GO" id="GO:0008641">
    <property type="term" value="F:ubiquitin-like modifier activating enzyme activity"/>
    <property type="evidence" value="ECO:0007669"/>
    <property type="project" value="InterPro"/>
</dbReference>
<dbReference type="AlphaFoldDB" id="A0A918JWA7"/>
<evidence type="ECO:0000256" key="12">
    <source>
        <dbReference type="ARBA" id="ARBA00078531"/>
    </source>
</evidence>
<evidence type="ECO:0000256" key="6">
    <source>
        <dbReference type="ARBA" id="ARBA00055169"/>
    </source>
</evidence>
<dbReference type="GO" id="GO:0005524">
    <property type="term" value="F:ATP binding"/>
    <property type="evidence" value="ECO:0007669"/>
    <property type="project" value="UniProtKB-KW"/>
</dbReference>
<evidence type="ECO:0000256" key="9">
    <source>
        <dbReference type="ARBA" id="ARBA00073635"/>
    </source>
</evidence>
<evidence type="ECO:0000256" key="11">
    <source>
        <dbReference type="ARBA" id="ARBA00075328"/>
    </source>
</evidence>
<proteinExistence type="inferred from homology"/>
<dbReference type="GO" id="GO:0061605">
    <property type="term" value="F:molybdopterin-synthase adenylyltransferase activity"/>
    <property type="evidence" value="ECO:0007669"/>
    <property type="project" value="UniProtKB-EC"/>
</dbReference>
<dbReference type="GO" id="GO:0004792">
    <property type="term" value="F:thiosulfate-cyanide sulfurtransferase activity"/>
    <property type="evidence" value="ECO:0007669"/>
    <property type="project" value="TreeGrafter"/>
</dbReference>
<comment type="caution">
    <text evidence="14">The sequence shown here is derived from an EMBL/GenBank/DDBJ whole genome shotgun (WGS) entry which is preliminary data.</text>
</comment>
<keyword evidence="4" id="KW-0067">ATP-binding</keyword>
<dbReference type="SMART" id="SM00450">
    <property type="entry name" value="RHOD"/>
    <property type="match status" value="1"/>
</dbReference>
<dbReference type="InterPro" id="IPR001763">
    <property type="entry name" value="Rhodanese-like_dom"/>
</dbReference>
<evidence type="ECO:0000313" key="15">
    <source>
        <dbReference type="Proteomes" id="UP000601108"/>
    </source>
</evidence>
<reference evidence="14 15" key="1">
    <citation type="journal article" date="2014" name="Int. J. Syst. Evol. Microbiol.">
        <title>Complete genome sequence of Corynebacterium casei LMG S-19264T (=DSM 44701T), isolated from a smear-ripened cheese.</title>
        <authorList>
            <consortium name="US DOE Joint Genome Institute (JGI-PGF)"/>
            <person name="Walter F."/>
            <person name="Albersmeier A."/>
            <person name="Kalinowski J."/>
            <person name="Ruckert C."/>
        </authorList>
    </citation>
    <scope>NUCLEOTIDE SEQUENCE [LARGE SCALE GENOMIC DNA]</scope>
    <source>
        <strain evidence="14 15">KCTC 12285</strain>
    </source>
</reference>
<keyword evidence="2" id="KW-0808">Transferase</keyword>
<dbReference type="NCBIfam" id="NF004281">
    <property type="entry name" value="PRK05690.1"/>
    <property type="match status" value="1"/>
</dbReference>
<evidence type="ECO:0000256" key="3">
    <source>
        <dbReference type="ARBA" id="ARBA00022741"/>
    </source>
</evidence>
<dbReference type="PANTHER" id="PTHR10953">
    <property type="entry name" value="UBIQUITIN-ACTIVATING ENZYME E1"/>
    <property type="match status" value="1"/>
</dbReference>
<dbReference type="EMBL" id="BMWS01000012">
    <property type="protein sequence ID" value="GGX18954.1"/>
    <property type="molecule type" value="Genomic_DNA"/>
</dbReference>
<dbReference type="Proteomes" id="UP000601108">
    <property type="component" value="Unassembled WGS sequence"/>
</dbReference>
<protein>
    <recommendedName>
        <fullName evidence="9">Molybdopterin-synthase adenylyltransferase</fullName>
        <ecNumber evidence="8">2.7.7.80</ecNumber>
    </recommendedName>
    <alternativeName>
        <fullName evidence="12">MoaD protein adenylase</fullName>
    </alternativeName>
    <alternativeName>
        <fullName evidence="10">Molybdopterin-converting factor subunit 1 adenylase</fullName>
    </alternativeName>
    <alternativeName>
        <fullName evidence="11">Sulfur carrier protein MoaD adenylyltransferase</fullName>
    </alternativeName>
</protein>
<evidence type="ECO:0000256" key="8">
    <source>
        <dbReference type="ARBA" id="ARBA00066884"/>
    </source>
</evidence>
<comment type="subunit">
    <text evidence="7">Homodimer. Forms a stable heterotetrameric complex of 2 MoeB and 2 MoaD during adenylation of MoaD.</text>
</comment>
<dbReference type="PANTHER" id="PTHR10953:SF102">
    <property type="entry name" value="ADENYLYLTRANSFERASE AND SULFURTRANSFERASE MOCS3"/>
    <property type="match status" value="1"/>
</dbReference>
<dbReference type="GO" id="GO:0005829">
    <property type="term" value="C:cytosol"/>
    <property type="evidence" value="ECO:0007669"/>
    <property type="project" value="TreeGrafter"/>
</dbReference>
<dbReference type="Gene3D" id="3.40.50.720">
    <property type="entry name" value="NAD(P)-binding Rossmann-like Domain"/>
    <property type="match status" value="1"/>
</dbReference>
<dbReference type="Gene3D" id="3.40.250.10">
    <property type="entry name" value="Rhodanese-like domain"/>
    <property type="match status" value="1"/>
</dbReference>
<dbReference type="EC" id="2.7.7.80" evidence="8"/>
<dbReference type="CDD" id="cd00158">
    <property type="entry name" value="RHOD"/>
    <property type="match status" value="1"/>
</dbReference>
<comment type="similarity">
    <text evidence="1">Belongs to the HesA/MoeB/ThiF family.</text>
</comment>
<name>A0A918JWA7_9FLAO</name>
<evidence type="ECO:0000313" key="14">
    <source>
        <dbReference type="EMBL" id="GGX18954.1"/>
    </source>
</evidence>
<keyword evidence="3" id="KW-0547">Nucleotide-binding</keyword>
<dbReference type="InterPro" id="IPR000594">
    <property type="entry name" value="ThiF_NAD_FAD-bd"/>
</dbReference>
<evidence type="ECO:0000259" key="13">
    <source>
        <dbReference type="PROSITE" id="PS50206"/>
    </source>
</evidence>
<evidence type="ECO:0000256" key="1">
    <source>
        <dbReference type="ARBA" id="ARBA00009919"/>
    </source>
</evidence>
<dbReference type="RefSeq" id="WP_051316711.1">
    <property type="nucleotide sequence ID" value="NZ_BMWS01000012.1"/>
</dbReference>
<dbReference type="Pfam" id="PF00899">
    <property type="entry name" value="ThiF"/>
    <property type="match status" value="1"/>
</dbReference>
<comment type="function">
    <text evidence="6">Catalyzes the adenylation by ATP of the carboxyl group of the C-terminal glycine of sulfur carrier protein MoaD.</text>
</comment>
<feature type="domain" description="Rhodanese" evidence="13">
    <location>
        <begin position="276"/>
        <end position="364"/>
    </location>
</feature>
<dbReference type="InterPro" id="IPR035985">
    <property type="entry name" value="Ubiquitin-activating_enz"/>
</dbReference>
<evidence type="ECO:0000256" key="10">
    <source>
        <dbReference type="ARBA" id="ARBA00075110"/>
    </source>
</evidence>
<gene>
    <name evidence="14" type="ORF">GCM10007384_20360</name>
</gene>
<evidence type="ECO:0000256" key="2">
    <source>
        <dbReference type="ARBA" id="ARBA00022679"/>
    </source>
</evidence>
<dbReference type="Pfam" id="PF00581">
    <property type="entry name" value="Rhodanese"/>
    <property type="match status" value="1"/>
</dbReference>
<comment type="catalytic activity">
    <reaction evidence="5">
        <text>[molybdopterin-synthase sulfur-carrier protein]-C-terminal Gly-Gly + ATP + H(+) = [molybdopterin-synthase sulfur-carrier protein]-C-terminal Gly-Gly-AMP + diphosphate</text>
        <dbReference type="Rhea" id="RHEA:43616"/>
        <dbReference type="Rhea" id="RHEA-COMP:12159"/>
        <dbReference type="Rhea" id="RHEA-COMP:12202"/>
        <dbReference type="ChEBI" id="CHEBI:15378"/>
        <dbReference type="ChEBI" id="CHEBI:30616"/>
        <dbReference type="ChEBI" id="CHEBI:33019"/>
        <dbReference type="ChEBI" id="CHEBI:90618"/>
        <dbReference type="ChEBI" id="CHEBI:90778"/>
        <dbReference type="EC" id="2.7.7.80"/>
    </reaction>
</comment>
<dbReference type="PROSITE" id="PS50206">
    <property type="entry name" value="RHODANESE_3"/>
    <property type="match status" value="1"/>
</dbReference>
<evidence type="ECO:0000256" key="5">
    <source>
        <dbReference type="ARBA" id="ARBA00052218"/>
    </source>
</evidence>
<sequence length="369" mass="40627">MNSLHSRYQRQIILPEIGLSGQEKLSASKVLVIGAGGLGCPILQYLTAAGIGTIGIVDFDIVDTSNLHRQILYGTSSLGKNKAVAAKERLIDLNPEITITTYTERLTTKNAISIFLEYDIIVDGTDNFSTRYLINDACVITKKPLVYGAIFKFEGQVSVFNYQNGPSYRCLFPEPPKAGSVPSCAEIGVLGVLPGIIGSMQANEVLKIILGLDTILSGKLFTYDCLTTRSSNFGINRVETEISKVLETSSHFKTIDYDLFCGIQKITEITPKEAFLIKNVQFIDVRDPHEQPKIDSLHPIYIPLGKLKEKVNTITKEKEIILFCQSGIRSKKAVEILLQEGFKNVSHIQGGAVALHENISNLTGLLKYD</sequence>
<evidence type="ECO:0000256" key="4">
    <source>
        <dbReference type="ARBA" id="ARBA00022840"/>
    </source>
</evidence>
<keyword evidence="15" id="KW-1185">Reference proteome</keyword>
<dbReference type="InterPro" id="IPR045886">
    <property type="entry name" value="ThiF/MoeB/HesA"/>
</dbReference>
<accession>A0A918JWA7</accession>